<protein>
    <submittedName>
        <fullName evidence="2">Resolvase-like</fullName>
    </submittedName>
</protein>
<sequence length="56" mass="6114">MIILQEFTEIETGKGADALDRRPQLTAASPLPRSSNAQSLWRSSTDVRAMSPSLPD</sequence>
<accession>A0A2P9AV66</accession>
<organism evidence="2 3">
    <name type="scientific">Mesorhizobium delmotii</name>
    <dbReference type="NCBI Taxonomy" id="1631247"/>
    <lineage>
        <taxon>Bacteria</taxon>
        <taxon>Pseudomonadati</taxon>
        <taxon>Pseudomonadota</taxon>
        <taxon>Alphaproteobacteria</taxon>
        <taxon>Hyphomicrobiales</taxon>
        <taxon>Phyllobacteriaceae</taxon>
        <taxon>Mesorhizobium</taxon>
    </lineage>
</organism>
<dbReference type="Proteomes" id="UP000245698">
    <property type="component" value="Unassembled WGS sequence"/>
</dbReference>
<reference evidence="3" key="1">
    <citation type="submission" date="2016-12" db="EMBL/GenBank/DDBJ databases">
        <authorList>
            <person name="Brunel B."/>
        </authorList>
    </citation>
    <scope>NUCLEOTIDE SEQUENCE [LARGE SCALE GENOMIC DNA]</scope>
</reference>
<feature type="region of interest" description="Disordered" evidence="1">
    <location>
        <begin position="13"/>
        <end position="56"/>
    </location>
</feature>
<evidence type="ECO:0000313" key="2">
    <source>
        <dbReference type="EMBL" id="SJM35091.1"/>
    </source>
</evidence>
<proteinExistence type="predicted"/>
<evidence type="ECO:0000256" key="1">
    <source>
        <dbReference type="SAM" id="MobiDB-lite"/>
    </source>
</evidence>
<dbReference type="EMBL" id="FUIG01000070">
    <property type="protein sequence ID" value="SJM35091.1"/>
    <property type="molecule type" value="Genomic_DNA"/>
</dbReference>
<gene>
    <name evidence="2" type="ORF">BQ8482_60102</name>
</gene>
<dbReference type="AlphaFoldDB" id="A0A2P9AV66"/>
<evidence type="ECO:0000313" key="3">
    <source>
        <dbReference type="Proteomes" id="UP000245698"/>
    </source>
</evidence>
<keyword evidence="3" id="KW-1185">Reference proteome</keyword>
<feature type="compositionally biased region" description="Basic and acidic residues" evidence="1">
    <location>
        <begin position="13"/>
        <end position="23"/>
    </location>
</feature>
<feature type="compositionally biased region" description="Polar residues" evidence="1">
    <location>
        <begin position="32"/>
        <end position="46"/>
    </location>
</feature>
<name>A0A2P9AV66_9HYPH</name>